<sequence>MATTAQPNELLDQRIRRWQQGDPEGVLADEALIEAAQLWWVQLPHAGDDHLNQTLHLLAWLHWARSTSGRQDERPMEQRFSLGFFHALWQREPAAPPTEIREHFEATKLTAINDIHAHASGLLRVVAAYTLTRHRDTGIRLFELSDWPPDLSADEAPALLQVAMALNERHAETGDAADLDAVVTYAERALVLATDADLLRAQLLQNVAVLYADRFATTSAISDIDRNLALNNEALTIVRTLAADPTELLANRHAARWHRFVAFQHLDDLRLAIADGRAAVDGLPPGNSVRATIQAQVTRLSQLLALHPDNLDPADSGAADHVTPLRSALASATGSAQLILQLDLGLALATRFTQLQRIEDLQEAIHLFRESTLERSTSLLAIALRMRYEALGDATDLDECIAVFRSAHRGDTSTFDRITLAEGLADALEADYEVRPDKARLHAAIEISRTAVFEAWPDPTAPAPEPGLLPMLESLAHGNLSRRVRACDRTGDYDFVISSEAMTDAAYLWWLAHRLSTRDPASGSLAKARRVLGDLHILRHNATVDSGRPNELAQTLMHWLPDPRALPDDLPDPLNRMLGPCAEPEAQAGFANTLINYANQGRNPAAVNAAILLMSMAIEVTPADDPQLSDWLGSLSDAYGIRGINNQNNSDLDTATELAAEAAALAPPEATRAQERLARARSSRLRFARRSATPDPGRHRIDRIVLVKEHTDGPEGAEIAAMLDASAQKFLLSEEAEEMAKKWATDETSKHYLEEFRRSGLAVDLELALRAAEAETSRHEHPTDQRDHLSHLGNIHLQRYVLTRETGELVEAASLLEEALDLSPRIGPFRGPLLRILSRIYVEYSELTDGQIERHCHLALTMITDALDSLTALRGAGRLALHYQRYDLAVTCYREAVALMRVAALEEFDRIDRAARLSEITETGSEAVTAHILAGDSAAALEAAEEARAVLLTLELDLRTDVTSLRETRPDLAERFDRMRHSITTDRTNSARTPDGYVRTAQAWQSRTAWTNLLADIRATSGYEAFLRPPAAGELTSLNLPGPLVLINVSPFGSHALIITPDPGVRVLPLGGLTHQELHTHAYHMLSAADPQMTSDILAWLWETVVGPVLEAIGPATRMWWVPTGLLGAFPLHAATAPDGRSAIDLIESSYAPTIRLLARGLARGAVSGNGGDLIVAVRRTANGSELAGAEAEGRALLDRHPQAVPLLNEAARRESVLAALPHATRAYFACHNVRDDARPHQSGLGLFDGLLTIEDLSRLDLPDAEFAQLSACATVMPTPDAPDELTHLAAAFQLAGFRSVVATLWPVRDLVAAEFAQLFHAAGGHITTSTALTSATRALRDRHPDQPELWAPYIHYGL</sequence>
<comment type="caution">
    <text evidence="2">The sequence shown here is derived from an EMBL/GenBank/DDBJ whole genome shotgun (WGS) entry which is preliminary data.</text>
</comment>
<organism evidence="2 3">
    <name type="scientific">Streptomyces longwoodensis</name>
    <dbReference type="NCBI Taxonomy" id="68231"/>
    <lineage>
        <taxon>Bacteria</taxon>
        <taxon>Bacillati</taxon>
        <taxon>Actinomycetota</taxon>
        <taxon>Actinomycetes</taxon>
        <taxon>Kitasatosporales</taxon>
        <taxon>Streptomycetaceae</taxon>
        <taxon>Streptomyces</taxon>
    </lineage>
</organism>
<dbReference type="GeneID" id="91427733"/>
<reference evidence="2 3" key="1">
    <citation type="submission" date="2015-10" db="EMBL/GenBank/DDBJ databases">
        <title>Draft genome sequence of Streptomyces longwoodensis DSM 41677, type strain for the species Streptomyces longwoodensis.</title>
        <authorList>
            <person name="Ruckert C."/>
            <person name="Winkler A."/>
            <person name="Kalinowski J."/>
            <person name="Kampfer P."/>
            <person name="Glaeser S."/>
        </authorList>
    </citation>
    <scope>NUCLEOTIDE SEQUENCE [LARGE SCALE GENOMIC DNA]</scope>
    <source>
        <strain evidence="2 3">DSM 41677</strain>
    </source>
</reference>
<dbReference type="Proteomes" id="UP000053271">
    <property type="component" value="Unassembled WGS sequence"/>
</dbReference>
<dbReference type="Gene3D" id="1.25.40.10">
    <property type="entry name" value="Tetratricopeptide repeat domain"/>
    <property type="match status" value="1"/>
</dbReference>
<evidence type="ECO:0000259" key="1">
    <source>
        <dbReference type="Pfam" id="PF12770"/>
    </source>
</evidence>
<dbReference type="InterPro" id="IPR011990">
    <property type="entry name" value="TPR-like_helical_dom_sf"/>
</dbReference>
<evidence type="ECO:0000313" key="2">
    <source>
        <dbReference type="EMBL" id="KUN35822.1"/>
    </source>
</evidence>
<dbReference type="EMBL" id="LMWS01000031">
    <property type="protein sequence ID" value="KUN35822.1"/>
    <property type="molecule type" value="Genomic_DNA"/>
</dbReference>
<feature type="domain" description="CHAT" evidence="1">
    <location>
        <begin position="1097"/>
        <end position="1358"/>
    </location>
</feature>
<dbReference type="InterPro" id="IPR024983">
    <property type="entry name" value="CHAT_dom"/>
</dbReference>
<proteinExistence type="predicted"/>
<protein>
    <recommendedName>
        <fullName evidence="1">CHAT domain-containing protein</fullName>
    </recommendedName>
</protein>
<dbReference type="STRING" id="68231.AQJ30_24465"/>
<name>A0A101QTU9_9ACTN</name>
<accession>A0A101QTU9</accession>
<evidence type="ECO:0000313" key="3">
    <source>
        <dbReference type="Proteomes" id="UP000053271"/>
    </source>
</evidence>
<keyword evidence="3" id="KW-1185">Reference proteome</keyword>
<gene>
    <name evidence="2" type="ORF">AQJ30_24465</name>
</gene>
<dbReference type="Pfam" id="PF12770">
    <property type="entry name" value="CHAT"/>
    <property type="match status" value="1"/>
</dbReference>
<dbReference type="RefSeq" id="WP_067237868.1">
    <property type="nucleotide sequence ID" value="NZ_KQ948557.1"/>
</dbReference>